<dbReference type="CDD" id="cd02066">
    <property type="entry name" value="GRX_family"/>
    <property type="match status" value="1"/>
</dbReference>
<name>A0A6C0L182_9ZZZZ</name>
<dbReference type="SUPFAM" id="SSF48168">
    <property type="entry name" value="R1 subunit of ribonucleotide reductase, N-terminal domain"/>
    <property type="match status" value="1"/>
</dbReference>
<dbReference type="PROSITE" id="PS51354">
    <property type="entry name" value="GLUTAREDOXIN_2"/>
    <property type="match status" value="1"/>
</dbReference>
<evidence type="ECO:0000256" key="6">
    <source>
        <dbReference type="ARBA" id="ARBA00023002"/>
    </source>
</evidence>
<feature type="domain" description="ATP-cone" evidence="8">
    <location>
        <begin position="4"/>
        <end position="98"/>
    </location>
</feature>
<dbReference type="InterPro" id="IPR005144">
    <property type="entry name" value="ATP-cone_dom"/>
</dbReference>
<dbReference type="PANTHER" id="PTHR11573">
    <property type="entry name" value="RIBONUCLEOSIDE-DIPHOSPHATE REDUCTASE LARGE CHAIN"/>
    <property type="match status" value="1"/>
</dbReference>
<dbReference type="InterPro" id="IPR000788">
    <property type="entry name" value="RNR_lg_C"/>
</dbReference>
<evidence type="ECO:0000256" key="3">
    <source>
        <dbReference type="ARBA" id="ARBA00022533"/>
    </source>
</evidence>
<dbReference type="PANTHER" id="PTHR11573:SF6">
    <property type="entry name" value="RIBONUCLEOSIDE-DIPHOSPHATE REDUCTASE LARGE SUBUNIT"/>
    <property type="match status" value="1"/>
</dbReference>
<reference evidence="9" key="1">
    <citation type="journal article" date="2020" name="Nature">
        <title>Giant virus diversity and host interactions through global metagenomics.</title>
        <authorList>
            <person name="Schulz F."/>
            <person name="Roux S."/>
            <person name="Paez-Espino D."/>
            <person name="Jungbluth S."/>
            <person name="Walsh D.A."/>
            <person name="Denef V.J."/>
            <person name="McMahon K.D."/>
            <person name="Konstantinidis K.T."/>
            <person name="Eloe-Fadrosh E.A."/>
            <person name="Kyrpides N.C."/>
            <person name="Woyke T."/>
        </authorList>
    </citation>
    <scope>NUCLEOTIDE SEQUENCE</scope>
    <source>
        <strain evidence="9">GVMAG-S-ERX555907-94</strain>
    </source>
</reference>
<organism evidence="9">
    <name type="scientific">viral metagenome</name>
    <dbReference type="NCBI Taxonomy" id="1070528"/>
    <lineage>
        <taxon>unclassified sequences</taxon>
        <taxon>metagenomes</taxon>
        <taxon>organismal metagenomes</taxon>
    </lineage>
</organism>
<dbReference type="CDD" id="cd01679">
    <property type="entry name" value="RNR_I"/>
    <property type="match status" value="1"/>
</dbReference>
<evidence type="ECO:0000256" key="4">
    <source>
        <dbReference type="ARBA" id="ARBA00022741"/>
    </source>
</evidence>
<evidence type="ECO:0000259" key="8">
    <source>
        <dbReference type="PROSITE" id="PS51161"/>
    </source>
</evidence>
<protein>
    <recommendedName>
        <fullName evidence="2">ribonucleoside-diphosphate reductase</fullName>
        <ecNumber evidence="2">1.17.4.1</ecNumber>
    </recommendedName>
</protein>
<dbReference type="GO" id="GO:0005971">
    <property type="term" value="C:ribonucleoside-diphosphate reductase complex"/>
    <property type="evidence" value="ECO:0007669"/>
    <property type="project" value="TreeGrafter"/>
</dbReference>
<dbReference type="EMBL" id="MN741034">
    <property type="protein sequence ID" value="QHU23569.1"/>
    <property type="molecule type" value="Genomic_DNA"/>
</dbReference>
<evidence type="ECO:0000313" key="9">
    <source>
        <dbReference type="EMBL" id="QHU23569.1"/>
    </source>
</evidence>
<accession>A0A6C0L182</accession>
<dbReference type="Pfam" id="PF00317">
    <property type="entry name" value="Ribonuc_red_lgN"/>
    <property type="match status" value="1"/>
</dbReference>
<dbReference type="EC" id="1.17.4.1" evidence="2"/>
<sequence length="882" mass="101598">MYTMRVQKRNGDLQEVSFDKILSRIRSLCINDEFKTQLNIDPTIIAQKVCSEIYDKVKTSKLDELSSEIAISMYSKNPEYGLLASRIVVSNHHKSTSSSFSEVIQQLYDHDIIQEYLNDLVQRNSELINQQIDLLKDYDIDFFGLKTLQKSYLLRINDTIVETPQYLFMRVALCIHRDNLDKAFETYNHIANKDFIHATPTLFNAGTKREQLASCFLLAMKEDSVNGIYDTLKNCALISKYSGGIGLHIHNIRSNNSFIKGTNGYSNGIVPMLRNFNDTARYIDQGGGKRNGSFAIYLEPWHADIFDFLELKKNHGNELERARDLFYGLWIPDLFMKRVQEGGKWNLFCPDECPGLSDIYGKEFDELYSKYEEEGKTRRTIDAQELWFAILTSQIETGTPYLLYKDACNEKSNQNNLGTIKSSNLCTEIIEYSDKDETAVCNLASISLPSCLRSKDTKDLELTIYTKSGCCYCTYAKKLCESKGIRYVEKDYQTITLSSESPHGVTFPKIYRDQNKFIGGYTELVQYLKPEYDYQKLKKLAKVLTYNLNKIIDYNFYPIEETKRSNLRHRPIGLGVQGLANVFYEMKTAFGSEESKDINNKIFESIYYGSLEASMEIARDRENDMLTLKTGLNQNHPHSKEFVSDDVLKGLYDKLRPIDREFDRDTYLGTYSSYINSPLYHGKLQHDLWGKVIDNSMHDWDHLRSEIKKYGVRNSLLVAPMPTASTSQILGNFECIEPVLSNIYSRRVLAGEFMVINEYLVKDLLELGLWNDELKDKMVQNDGSVQGIQEIPSFIQSRYKTAWEIKQKDVITMAADRGKFICQSQSLNLFVESPTFKLLSSMHFYGWKQGLKTGMYYLRTRPSSKALQFTIEPEKPCESCSA</sequence>
<dbReference type="GO" id="GO:0009263">
    <property type="term" value="P:deoxyribonucleotide biosynthetic process"/>
    <property type="evidence" value="ECO:0007669"/>
    <property type="project" value="UniProtKB-KW"/>
</dbReference>
<dbReference type="PROSITE" id="PS51161">
    <property type="entry name" value="ATP_CONE"/>
    <property type="match status" value="1"/>
</dbReference>
<dbReference type="NCBIfam" id="TIGR02506">
    <property type="entry name" value="NrdE_NrdA"/>
    <property type="match status" value="1"/>
</dbReference>
<dbReference type="AlphaFoldDB" id="A0A6C0L182"/>
<keyword evidence="4" id="KW-0547">Nucleotide-binding</keyword>
<dbReference type="InterPro" id="IPR008926">
    <property type="entry name" value="RNR_R1-su_N"/>
</dbReference>
<dbReference type="InterPro" id="IPR013346">
    <property type="entry name" value="NrdE_NrdA_C"/>
</dbReference>
<dbReference type="SUPFAM" id="SSF52833">
    <property type="entry name" value="Thioredoxin-like"/>
    <property type="match status" value="1"/>
</dbReference>
<evidence type="ECO:0000256" key="1">
    <source>
        <dbReference type="ARBA" id="ARBA00010406"/>
    </source>
</evidence>
<comment type="similarity">
    <text evidence="1">Belongs to the ribonucleoside diphosphate reductase large chain family.</text>
</comment>
<evidence type="ECO:0000256" key="5">
    <source>
        <dbReference type="ARBA" id="ARBA00022840"/>
    </source>
</evidence>
<dbReference type="GO" id="GO:0005524">
    <property type="term" value="F:ATP binding"/>
    <property type="evidence" value="ECO:0007669"/>
    <property type="project" value="UniProtKB-KW"/>
</dbReference>
<dbReference type="UniPathway" id="UPA00326"/>
<evidence type="ECO:0000256" key="2">
    <source>
        <dbReference type="ARBA" id="ARBA00012274"/>
    </source>
</evidence>
<keyword evidence="7" id="KW-0215">Deoxyribonucleotide synthesis</keyword>
<dbReference type="Gene3D" id="3.20.70.20">
    <property type="match status" value="1"/>
</dbReference>
<dbReference type="InterPro" id="IPR036249">
    <property type="entry name" value="Thioredoxin-like_sf"/>
</dbReference>
<dbReference type="Gene3D" id="3.40.30.10">
    <property type="entry name" value="Glutaredoxin"/>
    <property type="match status" value="1"/>
</dbReference>
<keyword evidence="5" id="KW-0067">ATP-binding</keyword>
<dbReference type="GO" id="GO:0004748">
    <property type="term" value="F:ribonucleoside-diphosphate reductase activity, thioredoxin disulfide as acceptor"/>
    <property type="evidence" value="ECO:0007669"/>
    <property type="project" value="UniProtKB-EC"/>
</dbReference>
<dbReference type="Pfam" id="PF03477">
    <property type="entry name" value="ATP-cone"/>
    <property type="match status" value="1"/>
</dbReference>
<dbReference type="PRINTS" id="PR01183">
    <property type="entry name" value="RIBORDTASEM1"/>
</dbReference>
<evidence type="ECO:0000256" key="7">
    <source>
        <dbReference type="ARBA" id="ARBA00023116"/>
    </source>
</evidence>
<dbReference type="SUPFAM" id="SSF51998">
    <property type="entry name" value="PFL-like glycyl radical enzymes"/>
    <property type="match status" value="2"/>
</dbReference>
<keyword evidence="3" id="KW-0021">Allosteric enzyme</keyword>
<dbReference type="Pfam" id="PF02867">
    <property type="entry name" value="Ribonuc_red_lgC"/>
    <property type="match status" value="2"/>
</dbReference>
<dbReference type="PROSITE" id="PS00089">
    <property type="entry name" value="RIBORED_LARGE"/>
    <property type="match status" value="1"/>
</dbReference>
<dbReference type="InterPro" id="IPR013509">
    <property type="entry name" value="RNR_lsu_N"/>
</dbReference>
<dbReference type="InterPro" id="IPR039718">
    <property type="entry name" value="Rrm1"/>
</dbReference>
<keyword evidence="6" id="KW-0560">Oxidoreductase</keyword>
<proteinExistence type="inferred from homology"/>